<comment type="caution">
    <text evidence="2">The sequence shown here is derived from an EMBL/GenBank/DDBJ whole genome shotgun (WGS) entry which is preliminary data.</text>
</comment>
<dbReference type="Proteomes" id="UP000564604">
    <property type="component" value="Unassembled WGS sequence"/>
</dbReference>
<evidence type="ECO:0000313" key="2">
    <source>
        <dbReference type="EMBL" id="NNB50513.1"/>
    </source>
</evidence>
<gene>
    <name evidence="2" type="ORF">HBN89_14730</name>
</gene>
<organism evidence="2 3">
    <name type="scientific">Pseudomonas fragi</name>
    <dbReference type="NCBI Taxonomy" id="296"/>
    <lineage>
        <taxon>Bacteria</taxon>
        <taxon>Pseudomonadati</taxon>
        <taxon>Pseudomonadota</taxon>
        <taxon>Gammaproteobacteria</taxon>
        <taxon>Pseudomonadales</taxon>
        <taxon>Pseudomonadaceae</taxon>
        <taxon>Pseudomonas</taxon>
    </lineage>
</organism>
<sequence length="96" mass="10761">MGRYAGECAGMPPEREPVLGLFEIKELGNFRYPRGKVRELIFLDGVSNTAIFRAERLPRSLSKFSTFAPHAKARKKAAAQQIPPLGTDQKMNLSQR</sequence>
<accession>A0A9Q5FQW3</accession>
<dbReference type="AlphaFoldDB" id="A0A9Q5FQW3"/>
<dbReference type="EMBL" id="JAAQYX010000019">
    <property type="protein sequence ID" value="NNB50513.1"/>
    <property type="molecule type" value="Genomic_DNA"/>
</dbReference>
<reference evidence="2 3" key="1">
    <citation type="journal article" date="2020" name="Front. Microbiol.">
        <title>Genetic Organization of the aprX-lipA2 Operon Affects the Proteolytic Potential of Pseudomonas Species in Milk.</title>
        <authorList>
            <person name="Maier C."/>
            <person name="Huptas C."/>
            <person name="von Neubeck M."/>
            <person name="Scherer S."/>
            <person name="Wenning M."/>
            <person name="Lucking G."/>
        </authorList>
    </citation>
    <scope>NUCLEOTIDE SEQUENCE [LARGE SCALE GENOMIC DNA]</scope>
    <source>
        <strain evidence="2 3">WS 5094</strain>
    </source>
</reference>
<feature type="region of interest" description="Disordered" evidence="1">
    <location>
        <begin position="75"/>
        <end position="96"/>
    </location>
</feature>
<dbReference type="RefSeq" id="WP_141229011.1">
    <property type="nucleotide sequence ID" value="NZ_JAAEBQ010000010.1"/>
</dbReference>
<evidence type="ECO:0000256" key="1">
    <source>
        <dbReference type="SAM" id="MobiDB-lite"/>
    </source>
</evidence>
<proteinExistence type="predicted"/>
<evidence type="ECO:0000313" key="3">
    <source>
        <dbReference type="Proteomes" id="UP000564604"/>
    </source>
</evidence>
<name>A0A9Q5FQW3_PSEFR</name>
<protein>
    <submittedName>
        <fullName evidence="2">Uncharacterized protein</fullName>
    </submittedName>
</protein>